<evidence type="ECO:0000313" key="1">
    <source>
        <dbReference type="EMBL" id="KAF2745339.1"/>
    </source>
</evidence>
<evidence type="ECO:0000313" key="2">
    <source>
        <dbReference type="Proteomes" id="UP000799440"/>
    </source>
</evidence>
<reference evidence="1" key="1">
    <citation type="journal article" date="2020" name="Stud. Mycol.">
        <title>101 Dothideomycetes genomes: a test case for predicting lifestyles and emergence of pathogens.</title>
        <authorList>
            <person name="Haridas S."/>
            <person name="Albert R."/>
            <person name="Binder M."/>
            <person name="Bloem J."/>
            <person name="Labutti K."/>
            <person name="Salamov A."/>
            <person name="Andreopoulos B."/>
            <person name="Baker S."/>
            <person name="Barry K."/>
            <person name="Bills G."/>
            <person name="Bluhm B."/>
            <person name="Cannon C."/>
            <person name="Castanera R."/>
            <person name="Culley D."/>
            <person name="Daum C."/>
            <person name="Ezra D."/>
            <person name="Gonzalez J."/>
            <person name="Henrissat B."/>
            <person name="Kuo A."/>
            <person name="Liang C."/>
            <person name="Lipzen A."/>
            <person name="Lutzoni F."/>
            <person name="Magnuson J."/>
            <person name="Mondo S."/>
            <person name="Nolan M."/>
            <person name="Ohm R."/>
            <person name="Pangilinan J."/>
            <person name="Park H.-J."/>
            <person name="Ramirez L."/>
            <person name="Alfaro M."/>
            <person name="Sun H."/>
            <person name="Tritt A."/>
            <person name="Yoshinaga Y."/>
            <person name="Zwiers L.-H."/>
            <person name="Turgeon B."/>
            <person name="Goodwin S."/>
            <person name="Spatafora J."/>
            <person name="Crous P."/>
            <person name="Grigoriev I."/>
        </authorList>
    </citation>
    <scope>NUCLEOTIDE SEQUENCE</scope>
    <source>
        <strain evidence="1">CBS 119925</strain>
    </source>
</reference>
<gene>
    <name evidence="1" type="ORF">M011DRAFT_469721</name>
</gene>
<protein>
    <submittedName>
        <fullName evidence="1">Uncharacterized protein</fullName>
    </submittedName>
</protein>
<organism evidence="1 2">
    <name type="scientific">Sporormia fimetaria CBS 119925</name>
    <dbReference type="NCBI Taxonomy" id="1340428"/>
    <lineage>
        <taxon>Eukaryota</taxon>
        <taxon>Fungi</taxon>
        <taxon>Dikarya</taxon>
        <taxon>Ascomycota</taxon>
        <taxon>Pezizomycotina</taxon>
        <taxon>Dothideomycetes</taxon>
        <taxon>Pleosporomycetidae</taxon>
        <taxon>Pleosporales</taxon>
        <taxon>Sporormiaceae</taxon>
        <taxon>Sporormia</taxon>
    </lineage>
</organism>
<keyword evidence="2" id="KW-1185">Reference proteome</keyword>
<name>A0A6A6V6K3_9PLEO</name>
<proteinExistence type="predicted"/>
<accession>A0A6A6V6K3</accession>
<dbReference type="Proteomes" id="UP000799440">
    <property type="component" value="Unassembled WGS sequence"/>
</dbReference>
<dbReference type="EMBL" id="MU006583">
    <property type="protein sequence ID" value="KAF2745339.1"/>
    <property type="molecule type" value="Genomic_DNA"/>
</dbReference>
<dbReference type="AlphaFoldDB" id="A0A6A6V6K3"/>
<sequence>MIAKCEVVESTFSLYGSALALDIGDATLFPLSGIWVGVLMRNFRLALAQSREFRGNV</sequence>